<dbReference type="KEGG" id="pdh:B9T62_19635"/>
<dbReference type="AlphaFoldDB" id="A0A2Z2KTM0"/>
<proteinExistence type="predicted"/>
<reference evidence="5 6" key="1">
    <citation type="submission" date="2017-06" db="EMBL/GenBank/DDBJ databases">
        <title>Complete genome sequence of Paenibacillus donghaensis KCTC 13049T isolated from East Sea sediment, South Korea.</title>
        <authorList>
            <person name="Jung B.K."/>
            <person name="Hong S.-J."/>
            <person name="Shin J.-H."/>
        </authorList>
    </citation>
    <scope>NUCLEOTIDE SEQUENCE [LARGE SCALE GENOMIC DNA]</scope>
    <source>
        <strain evidence="5 6">KCTC 13049</strain>
    </source>
</reference>
<evidence type="ECO:0000313" key="5">
    <source>
        <dbReference type="EMBL" id="ASA22818.1"/>
    </source>
</evidence>
<feature type="compositionally biased region" description="Low complexity" evidence="2">
    <location>
        <begin position="155"/>
        <end position="191"/>
    </location>
</feature>
<gene>
    <name evidence="5" type="ORF">B9T62_19635</name>
</gene>
<dbReference type="PANTHER" id="PTHR30404">
    <property type="entry name" value="N-ACETYLMURAMOYL-L-ALANINE AMIDASE"/>
    <property type="match status" value="1"/>
</dbReference>
<keyword evidence="6" id="KW-1185">Reference proteome</keyword>
<feature type="domain" description="MurNAc-LAA" evidence="4">
    <location>
        <begin position="388"/>
        <end position="497"/>
    </location>
</feature>
<dbReference type="Gene3D" id="3.30.457.10">
    <property type="entry name" value="Copper amine oxidase-like, N-terminal domain"/>
    <property type="match status" value="1"/>
</dbReference>
<dbReference type="GO" id="GO:0008745">
    <property type="term" value="F:N-acetylmuramoyl-L-alanine amidase activity"/>
    <property type="evidence" value="ECO:0007669"/>
    <property type="project" value="InterPro"/>
</dbReference>
<evidence type="ECO:0000313" key="6">
    <source>
        <dbReference type="Proteomes" id="UP000249890"/>
    </source>
</evidence>
<dbReference type="PANTHER" id="PTHR30404:SF0">
    <property type="entry name" value="N-ACETYLMURAMOYL-L-ALANINE AMIDASE AMIC"/>
    <property type="match status" value="1"/>
</dbReference>
<feature type="chain" id="PRO_5016317525" description="MurNAc-LAA domain-containing protein" evidence="3">
    <location>
        <begin position="20"/>
        <end position="503"/>
    </location>
</feature>
<evidence type="ECO:0000256" key="1">
    <source>
        <dbReference type="ARBA" id="ARBA00022801"/>
    </source>
</evidence>
<evidence type="ECO:0000256" key="2">
    <source>
        <dbReference type="SAM" id="MobiDB-lite"/>
    </source>
</evidence>
<dbReference type="Gene3D" id="2.60.40.3500">
    <property type="match status" value="1"/>
</dbReference>
<dbReference type="InterPro" id="IPR050695">
    <property type="entry name" value="N-acetylmuramoyl_amidase_3"/>
</dbReference>
<organism evidence="5 6">
    <name type="scientific">Paenibacillus donghaensis</name>
    <dbReference type="NCBI Taxonomy" id="414771"/>
    <lineage>
        <taxon>Bacteria</taxon>
        <taxon>Bacillati</taxon>
        <taxon>Bacillota</taxon>
        <taxon>Bacilli</taxon>
        <taxon>Bacillales</taxon>
        <taxon>Paenibacillaceae</taxon>
        <taxon>Paenibacillus</taxon>
    </lineage>
</organism>
<dbReference type="SUPFAM" id="SSF53187">
    <property type="entry name" value="Zn-dependent exopeptidases"/>
    <property type="match status" value="1"/>
</dbReference>
<dbReference type="SUPFAM" id="SSF55383">
    <property type="entry name" value="Copper amine oxidase, domain N"/>
    <property type="match status" value="1"/>
</dbReference>
<dbReference type="InterPro" id="IPR002508">
    <property type="entry name" value="MurNAc-LAA_cat"/>
</dbReference>
<keyword evidence="1" id="KW-0378">Hydrolase</keyword>
<evidence type="ECO:0000256" key="3">
    <source>
        <dbReference type="SAM" id="SignalP"/>
    </source>
</evidence>
<keyword evidence="3" id="KW-0732">Signal</keyword>
<sequence length="503" mass="52675">MLLFVALFLLLPDSGQAKAAVKTSTSILLDGQTIPLQQKDKVEIINGSVMVPLRIIAENLGMGVIWNQKNSTITIPKEIGSVELTIGKPTAMVDGASQTLTTAPLNRNGTTLVPLRFISEAMGVGVTWDNSSKVVGLTSADLPQPSATPAPQPSAVPSASPGPSATAKPAGTATPAPTASPAAATPTPAAGTTAVKGLSFSDNRLMIALEGNVQPLIHTVNEPPQIVVELPRTAFAASFTTTMLWDSNTQSGQLAVAGNPYVSSVYYGVSNVDASTVLMTLELAASTAYTSYVEGDSGSSLFVVDLNSSSPEPTTVPPVNPGNGKKTIVIDAGHGDSDPGAIGVTGKQEKAFNLSLALKVEQLLLKEPAFNVVMTRSGDTYPSLNKRADIANELGADAFFSIHANKAPGKPNVRGTETYYYSKDSKALADVMHKHIQGATGFTDRKVKHNNYRVLTRSTMPATLMEIGFLSNATEEGILFSDEFQNRVAAAIVAGIKEYFGVS</sequence>
<dbReference type="EMBL" id="CP021780">
    <property type="protein sequence ID" value="ASA22818.1"/>
    <property type="molecule type" value="Genomic_DNA"/>
</dbReference>
<dbReference type="GO" id="GO:0030288">
    <property type="term" value="C:outer membrane-bounded periplasmic space"/>
    <property type="evidence" value="ECO:0007669"/>
    <property type="project" value="TreeGrafter"/>
</dbReference>
<dbReference type="SMART" id="SM00646">
    <property type="entry name" value="Ami_3"/>
    <property type="match status" value="1"/>
</dbReference>
<dbReference type="Proteomes" id="UP000249890">
    <property type="component" value="Chromosome"/>
</dbReference>
<dbReference type="InterPro" id="IPR036582">
    <property type="entry name" value="Mao_N_sf"/>
</dbReference>
<dbReference type="Pfam" id="PF01520">
    <property type="entry name" value="Amidase_3"/>
    <property type="match status" value="1"/>
</dbReference>
<dbReference type="InterPro" id="IPR012854">
    <property type="entry name" value="Cu_amine_oxidase-like_N"/>
</dbReference>
<dbReference type="Gene3D" id="3.40.630.40">
    <property type="entry name" value="Zn-dependent exopeptidases"/>
    <property type="match status" value="1"/>
</dbReference>
<protein>
    <recommendedName>
        <fullName evidence="4">MurNAc-LAA domain-containing protein</fullName>
    </recommendedName>
</protein>
<dbReference type="CDD" id="cd02696">
    <property type="entry name" value="MurNAc-LAA"/>
    <property type="match status" value="1"/>
</dbReference>
<dbReference type="Pfam" id="PF07833">
    <property type="entry name" value="Cu_amine_oxidN1"/>
    <property type="match status" value="1"/>
</dbReference>
<name>A0A2Z2KTM0_9BACL</name>
<feature type="signal peptide" evidence="3">
    <location>
        <begin position="1"/>
        <end position="19"/>
    </location>
</feature>
<accession>A0A2Z2KTM0</accession>
<dbReference type="GO" id="GO:0009253">
    <property type="term" value="P:peptidoglycan catabolic process"/>
    <property type="evidence" value="ECO:0007669"/>
    <property type="project" value="InterPro"/>
</dbReference>
<feature type="region of interest" description="Disordered" evidence="2">
    <location>
        <begin position="139"/>
        <end position="191"/>
    </location>
</feature>
<evidence type="ECO:0000259" key="4">
    <source>
        <dbReference type="SMART" id="SM00646"/>
    </source>
</evidence>